<gene>
    <name evidence="7" type="primary">ruvX</name>
    <name evidence="7" type="ORF">EYR15_05940</name>
</gene>
<comment type="subcellular location">
    <subcellularLocation>
        <location evidence="5">Cytoplasm</location>
    </subcellularLocation>
</comment>
<dbReference type="EMBL" id="SIUB01000002">
    <property type="protein sequence ID" value="TBN54373.1"/>
    <property type="molecule type" value="Genomic_DNA"/>
</dbReference>
<dbReference type="OrthoDB" id="9796140at2"/>
<proteinExistence type="inferred from homology"/>
<dbReference type="InterPro" id="IPR012337">
    <property type="entry name" value="RNaseH-like_sf"/>
</dbReference>
<keyword evidence="2 5" id="KW-0690">Ribosome biogenesis</keyword>
<dbReference type="SUPFAM" id="SSF53098">
    <property type="entry name" value="Ribonuclease H-like"/>
    <property type="match status" value="1"/>
</dbReference>
<dbReference type="Pfam" id="PF03652">
    <property type="entry name" value="RuvX"/>
    <property type="match status" value="1"/>
</dbReference>
<feature type="domain" description="YqgF/RNase H-like" evidence="6">
    <location>
        <begin position="19"/>
        <end position="119"/>
    </location>
</feature>
<dbReference type="InterPro" id="IPR037027">
    <property type="entry name" value="YqgF/RNaseH-like_dom_sf"/>
</dbReference>
<evidence type="ECO:0000256" key="2">
    <source>
        <dbReference type="ARBA" id="ARBA00022517"/>
    </source>
</evidence>
<evidence type="ECO:0000313" key="7">
    <source>
        <dbReference type="EMBL" id="TBN54373.1"/>
    </source>
</evidence>
<accession>A0A4Q9GJE5</accession>
<dbReference type="HAMAP" id="MF_00651">
    <property type="entry name" value="Nuclease_YqgF"/>
    <property type="match status" value="1"/>
</dbReference>
<dbReference type="GO" id="GO:0000967">
    <property type="term" value="P:rRNA 5'-end processing"/>
    <property type="evidence" value="ECO:0007669"/>
    <property type="project" value="UniProtKB-UniRule"/>
</dbReference>
<evidence type="ECO:0000256" key="4">
    <source>
        <dbReference type="ARBA" id="ARBA00022801"/>
    </source>
</evidence>
<dbReference type="InterPro" id="IPR006641">
    <property type="entry name" value="YqgF/RNaseH-like_dom"/>
</dbReference>
<dbReference type="GO" id="GO:0005829">
    <property type="term" value="C:cytosol"/>
    <property type="evidence" value="ECO:0007669"/>
    <property type="project" value="TreeGrafter"/>
</dbReference>
<organism evidence="7 8">
    <name type="scientific">Hansschlegelia quercus</name>
    <dbReference type="NCBI Taxonomy" id="2528245"/>
    <lineage>
        <taxon>Bacteria</taxon>
        <taxon>Pseudomonadati</taxon>
        <taxon>Pseudomonadota</taxon>
        <taxon>Alphaproteobacteria</taxon>
        <taxon>Hyphomicrobiales</taxon>
        <taxon>Methylopilaceae</taxon>
        <taxon>Hansschlegelia</taxon>
    </lineage>
</organism>
<evidence type="ECO:0000313" key="8">
    <source>
        <dbReference type="Proteomes" id="UP000291613"/>
    </source>
</evidence>
<dbReference type="Gene3D" id="3.30.420.140">
    <property type="entry name" value="YqgF/RNase H-like domain"/>
    <property type="match status" value="1"/>
</dbReference>
<dbReference type="EC" id="3.1.-.-" evidence="5"/>
<dbReference type="Proteomes" id="UP000291613">
    <property type="component" value="Unassembled WGS sequence"/>
</dbReference>
<dbReference type="NCBIfam" id="TIGR00250">
    <property type="entry name" value="RNAse_H_YqgF"/>
    <property type="match status" value="1"/>
</dbReference>
<keyword evidence="8" id="KW-1185">Reference proteome</keyword>
<keyword evidence="1 5" id="KW-0963">Cytoplasm</keyword>
<dbReference type="GO" id="GO:0004518">
    <property type="term" value="F:nuclease activity"/>
    <property type="evidence" value="ECO:0007669"/>
    <property type="project" value="UniProtKB-KW"/>
</dbReference>
<dbReference type="CDD" id="cd16964">
    <property type="entry name" value="YqgF"/>
    <property type="match status" value="1"/>
</dbReference>
<evidence type="ECO:0000256" key="3">
    <source>
        <dbReference type="ARBA" id="ARBA00022722"/>
    </source>
</evidence>
<comment type="caution">
    <text evidence="7">The sequence shown here is derived from an EMBL/GenBank/DDBJ whole genome shotgun (WGS) entry which is preliminary data.</text>
</comment>
<reference evidence="7 8" key="1">
    <citation type="submission" date="2019-02" db="EMBL/GenBank/DDBJ databases">
        <title>Hansschlegelia quercus sp. nov., a novel methylotrophic bacterium from buds of oak (Quercus robur L.).</title>
        <authorList>
            <person name="Agafonova N.V."/>
            <person name="Kaparullina E.N."/>
            <person name="Grouzdev D.S."/>
            <person name="Doronina N.V."/>
        </authorList>
    </citation>
    <scope>NUCLEOTIDE SEQUENCE [LARGE SCALE GENOMIC DNA]</scope>
    <source>
        <strain evidence="7 8">Dub</strain>
    </source>
</reference>
<dbReference type="RefSeq" id="WP_131002032.1">
    <property type="nucleotide sequence ID" value="NZ_JBHSZR010000005.1"/>
</dbReference>
<evidence type="ECO:0000256" key="1">
    <source>
        <dbReference type="ARBA" id="ARBA00022490"/>
    </source>
</evidence>
<dbReference type="InterPro" id="IPR005227">
    <property type="entry name" value="YqgF"/>
</dbReference>
<dbReference type="SMART" id="SM00732">
    <property type="entry name" value="YqgFc"/>
    <property type="match status" value="1"/>
</dbReference>
<sequence length="176" mass="18827">MTTVIDDFEAFAAALPERGSIAGLDLGTKTLGVAVSDPARTVASPLETIARKKFTPDVDRLLAIAASRNCVGLLLGLPVNMDGTEGPRAQATRAFARNLANRTPLLIGFWDERLSTAAVERLMISFDTSRKKRAESVDRLAAAYILQGALDRLSAIRRNTAAIPDDRQAESGSSSE</sequence>
<dbReference type="PANTHER" id="PTHR33317:SF4">
    <property type="entry name" value="POLYNUCLEOTIDYL TRANSFERASE, RIBONUCLEASE H-LIKE SUPERFAMILY PROTEIN"/>
    <property type="match status" value="1"/>
</dbReference>
<dbReference type="PANTHER" id="PTHR33317">
    <property type="entry name" value="POLYNUCLEOTIDYL TRANSFERASE, RIBONUCLEASE H-LIKE SUPERFAMILY PROTEIN"/>
    <property type="match status" value="1"/>
</dbReference>
<comment type="function">
    <text evidence="5">Could be a nuclease involved in processing of the 5'-end of pre-16S rRNA.</text>
</comment>
<protein>
    <recommendedName>
        <fullName evidence="5">Putative pre-16S rRNA nuclease</fullName>
        <ecNumber evidence="5">3.1.-.-</ecNumber>
    </recommendedName>
</protein>
<evidence type="ECO:0000256" key="5">
    <source>
        <dbReference type="HAMAP-Rule" id="MF_00651"/>
    </source>
</evidence>
<comment type="similarity">
    <text evidence="5">Belongs to the YqgF HJR family.</text>
</comment>
<keyword evidence="3 5" id="KW-0540">Nuclease</keyword>
<evidence type="ECO:0000259" key="6">
    <source>
        <dbReference type="SMART" id="SM00732"/>
    </source>
</evidence>
<name>A0A4Q9GJE5_9HYPH</name>
<dbReference type="GO" id="GO:0016788">
    <property type="term" value="F:hydrolase activity, acting on ester bonds"/>
    <property type="evidence" value="ECO:0007669"/>
    <property type="project" value="UniProtKB-UniRule"/>
</dbReference>
<keyword evidence="4 5" id="KW-0378">Hydrolase</keyword>
<dbReference type="AlphaFoldDB" id="A0A4Q9GJE5"/>